<organism evidence="2 3">
    <name type="scientific">Araneus ventricosus</name>
    <name type="common">Orbweaver spider</name>
    <name type="synonym">Epeira ventricosa</name>
    <dbReference type="NCBI Taxonomy" id="182803"/>
    <lineage>
        <taxon>Eukaryota</taxon>
        <taxon>Metazoa</taxon>
        <taxon>Ecdysozoa</taxon>
        <taxon>Arthropoda</taxon>
        <taxon>Chelicerata</taxon>
        <taxon>Arachnida</taxon>
        <taxon>Araneae</taxon>
        <taxon>Araneomorphae</taxon>
        <taxon>Entelegynae</taxon>
        <taxon>Araneoidea</taxon>
        <taxon>Araneidae</taxon>
        <taxon>Araneus</taxon>
    </lineage>
</organism>
<dbReference type="AlphaFoldDB" id="A0A4Y2U336"/>
<feature type="region of interest" description="Disordered" evidence="1">
    <location>
        <begin position="56"/>
        <end position="75"/>
    </location>
</feature>
<evidence type="ECO:0000256" key="1">
    <source>
        <dbReference type="SAM" id="MobiDB-lite"/>
    </source>
</evidence>
<gene>
    <name evidence="2" type="ORF">AVEN_166409_1</name>
</gene>
<keyword evidence="3" id="KW-1185">Reference proteome</keyword>
<proteinExistence type="predicted"/>
<reference evidence="2 3" key="1">
    <citation type="journal article" date="2019" name="Sci. Rep.">
        <title>Orb-weaving spider Araneus ventricosus genome elucidates the spidroin gene catalogue.</title>
        <authorList>
            <person name="Kono N."/>
            <person name="Nakamura H."/>
            <person name="Ohtoshi R."/>
            <person name="Moran D.A.P."/>
            <person name="Shinohara A."/>
            <person name="Yoshida Y."/>
            <person name="Fujiwara M."/>
            <person name="Mori M."/>
            <person name="Tomita M."/>
            <person name="Arakawa K."/>
        </authorList>
    </citation>
    <scope>NUCLEOTIDE SEQUENCE [LARGE SCALE GENOMIC DNA]</scope>
</reference>
<accession>A0A4Y2U336</accession>
<dbReference type="EMBL" id="BGPR01033102">
    <property type="protein sequence ID" value="GBO06923.1"/>
    <property type="molecule type" value="Genomic_DNA"/>
</dbReference>
<dbReference type="Proteomes" id="UP000499080">
    <property type="component" value="Unassembled WGS sequence"/>
</dbReference>
<protein>
    <submittedName>
        <fullName evidence="2">Uncharacterized protein</fullName>
    </submittedName>
</protein>
<comment type="caution">
    <text evidence="2">The sequence shown here is derived from an EMBL/GenBank/DDBJ whole genome shotgun (WGS) entry which is preliminary data.</text>
</comment>
<evidence type="ECO:0000313" key="3">
    <source>
        <dbReference type="Proteomes" id="UP000499080"/>
    </source>
</evidence>
<evidence type="ECO:0000313" key="2">
    <source>
        <dbReference type="EMBL" id="GBO06923.1"/>
    </source>
</evidence>
<name>A0A4Y2U336_ARAVE</name>
<sequence length="95" mass="10422">MCELWLGTKYDPARASSSQVSASKFKAGVPVKCHPHYLIVLGKILRSDLNCSRVASKQDSSLINQNPRNPMYTNNQVQVQVQRNGSSSTGASNQQ</sequence>